<name>A0A2T3AGL7_9PEZI</name>
<proteinExistence type="predicted"/>
<dbReference type="SUPFAM" id="SSF55729">
    <property type="entry name" value="Acyl-CoA N-acyltransferases (Nat)"/>
    <property type="match status" value="1"/>
</dbReference>
<dbReference type="InParanoid" id="A0A2T3AGL7"/>
<feature type="domain" description="N-acetyltransferase" evidence="1">
    <location>
        <begin position="82"/>
        <end position="222"/>
    </location>
</feature>
<organism evidence="2 3">
    <name type="scientific">Coniella lustricola</name>
    <dbReference type="NCBI Taxonomy" id="2025994"/>
    <lineage>
        <taxon>Eukaryota</taxon>
        <taxon>Fungi</taxon>
        <taxon>Dikarya</taxon>
        <taxon>Ascomycota</taxon>
        <taxon>Pezizomycotina</taxon>
        <taxon>Sordariomycetes</taxon>
        <taxon>Sordariomycetidae</taxon>
        <taxon>Diaporthales</taxon>
        <taxon>Schizoparmaceae</taxon>
        <taxon>Coniella</taxon>
    </lineage>
</organism>
<dbReference type="PANTHER" id="PTHR42791">
    <property type="entry name" value="GNAT FAMILY ACETYLTRANSFERASE"/>
    <property type="match status" value="1"/>
</dbReference>
<dbReference type="GO" id="GO:0016747">
    <property type="term" value="F:acyltransferase activity, transferring groups other than amino-acyl groups"/>
    <property type="evidence" value="ECO:0007669"/>
    <property type="project" value="InterPro"/>
</dbReference>
<dbReference type="InterPro" id="IPR000182">
    <property type="entry name" value="GNAT_dom"/>
</dbReference>
<dbReference type="InterPro" id="IPR052523">
    <property type="entry name" value="Trichothecene_AcTrans"/>
</dbReference>
<dbReference type="Gene3D" id="3.40.630.30">
    <property type="match status" value="1"/>
</dbReference>
<evidence type="ECO:0000313" key="3">
    <source>
        <dbReference type="Proteomes" id="UP000241462"/>
    </source>
</evidence>
<dbReference type="InterPro" id="IPR016181">
    <property type="entry name" value="Acyl_CoA_acyltransferase"/>
</dbReference>
<reference evidence="2 3" key="1">
    <citation type="journal article" date="2018" name="Mycol. Prog.">
        <title>Coniella lustricola, a new species from submerged detritus.</title>
        <authorList>
            <person name="Raudabaugh D.B."/>
            <person name="Iturriaga T."/>
            <person name="Carver A."/>
            <person name="Mondo S."/>
            <person name="Pangilinan J."/>
            <person name="Lipzen A."/>
            <person name="He G."/>
            <person name="Amirebrahimi M."/>
            <person name="Grigoriev I.V."/>
            <person name="Miller A.N."/>
        </authorList>
    </citation>
    <scope>NUCLEOTIDE SEQUENCE [LARGE SCALE GENOMIC DNA]</scope>
    <source>
        <strain evidence="2 3">B22-T-1</strain>
    </source>
</reference>
<keyword evidence="3" id="KW-1185">Reference proteome</keyword>
<dbReference type="PROSITE" id="PS51186">
    <property type="entry name" value="GNAT"/>
    <property type="match status" value="1"/>
</dbReference>
<dbReference type="OrthoDB" id="410198at2759"/>
<sequence>MPVLELQDANPEIDFQDLARCLFEAHESSPQNFLQILFPIHDSANGDDASHKVAREAAISNAGERLKNWHAHEPTSHWQKVVDVETGKLVGGASWNIFKTNPFADPFGHELEVTWFPDNAAARCFAERALENYGMPRYEVAQRPHMYLMNIFTYPEFRQQGVAQRILDWGVSKADELGLDIFLDATLPSKTLFEKNGFVEIKKNVISPQADDVDDVKWKEMEQKVGILTYLLMWRPFGGKYEEGKTTKPWEVE</sequence>
<dbReference type="STRING" id="2025994.A0A2T3AGL7"/>
<dbReference type="Proteomes" id="UP000241462">
    <property type="component" value="Unassembled WGS sequence"/>
</dbReference>
<accession>A0A2T3AGL7</accession>
<dbReference type="EMBL" id="KZ678392">
    <property type="protein sequence ID" value="PSR97345.1"/>
    <property type="molecule type" value="Genomic_DNA"/>
</dbReference>
<dbReference type="AlphaFoldDB" id="A0A2T3AGL7"/>
<protein>
    <recommendedName>
        <fullName evidence="1">N-acetyltransferase domain-containing protein</fullName>
    </recommendedName>
</protein>
<dbReference type="Pfam" id="PF00583">
    <property type="entry name" value="Acetyltransf_1"/>
    <property type="match status" value="1"/>
</dbReference>
<dbReference type="PANTHER" id="PTHR42791:SF5">
    <property type="entry name" value="HYPOTHETICAL ACETYLTRANSFERASE (EUROFUNG)"/>
    <property type="match status" value="1"/>
</dbReference>
<dbReference type="CDD" id="cd04301">
    <property type="entry name" value="NAT_SF"/>
    <property type="match status" value="1"/>
</dbReference>
<gene>
    <name evidence="2" type="ORF">BD289DRAFT_107833</name>
</gene>
<evidence type="ECO:0000313" key="2">
    <source>
        <dbReference type="EMBL" id="PSR97345.1"/>
    </source>
</evidence>
<evidence type="ECO:0000259" key="1">
    <source>
        <dbReference type="PROSITE" id="PS51186"/>
    </source>
</evidence>